<keyword evidence="4" id="KW-1185">Reference proteome</keyword>
<dbReference type="AlphaFoldDB" id="A0A9P7A1M7"/>
<dbReference type="Proteomes" id="UP000714275">
    <property type="component" value="Unassembled WGS sequence"/>
</dbReference>
<gene>
    <name evidence="3" type="ORF">EV702DRAFT_777507</name>
</gene>
<evidence type="ECO:0000313" key="4">
    <source>
        <dbReference type="Proteomes" id="UP000714275"/>
    </source>
</evidence>
<feature type="region of interest" description="Disordered" evidence="1">
    <location>
        <begin position="48"/>
        <end position="67"/>
    </location>
</feature>
<evidence type="ECO:0000256" key="2">
    <source>
        <dbReference type="SAM" id="Phobius"/>
    </source>
</evidence>
<feature type="transmembrane region" description="Helical" evidence="2">
    <location>
        <begin position="102"/>
        <end position="124"/>
    </location>
</feature>
<evidence type="ECO:0000313" key="3">
    <source>
        <dbReference type="EMBL" id="KAG1780403.1"/>
    </source>
</evidence>
<keyword evidence="2" id="KW-1133">Transmembrane helix</keyword>
<keyword evidence="2" id="KW-0812">Transmembrane</keyword>
<comment type="caution">
    <text evidence="3">The sequence shown here is derived from an EMBL/GenBank/DDBJ whole genome shotgun (WGS) entry which is preliminary data.</text>
</comment>
<organism evidence="3 4">
    <name type="scientific">Suillus placidus</name>
    <dbReference type="NCBI Taxonomy" id="48579"/>
    <lineage>
        <taxon>Eukaryota</taxon>
        <taxon>Fungi</taxon>
        <taxon>Dikarya</taxon>
        <taxon>Basidiomycota</taxon>
        <taxon>Agaricomycotina</taxon>
        <taxon>Agaricomycetes</taxon>
        <taxon>Agaricomycetidae</taxon>
        <taxon>Boletales</taxon>
        <taxon>Suillineae</taxon>
        <taxon>Suillaceae</taxon>
        <taxon>Suillus</taxon>
    </lineage>
</organism>
<sequence length="149" mass="16779">MHETPAVYFFVFPTSSAGIAFPTHTRMYADTERPFPFPFPFPTPTLPPSLTTPNPASQRRPPIPFQRTPPPPDLLPHNLALTHRATTLAHVSDPSLDLSRTYLVLFWCFLLTFFSLCIVLYCIACIRYIQELKILGEDGSIPCIRSTAT</sequence>
<evidence type="ECO:0000256" key="1">
    <source>
        <dbReference type="SAM" id="MobiDB-lite"/>
    </source>
</evidence>
<proteinExistence type="predicted"/>
<keyword evidence="2" id="KW-0472">Membrane</keyword>
<accession>A0A9P7A1M7</accession>
<protein>
    <submittedName>
        <fullName evidence="3">Uncharacterized protein</fullName>
    </submittedName>
</protein>
<reference evidence="3" key="1">
    <citation type="journal article" date="2020" name="New Phytol.">
        <title>Comparative genomics reveals dynamic genome evolution in host specialist ectomycorrhizal fungi.</title>
        <authorList>
            <person name="Lofgren L.A."/>
            <person name="Nguyen N.H."/>
            <person name="Vilgalys R."/>
            <person name="Ruytinx J."/>
            <person name="Liao H.L."/>
            <person name="Branco S."/>
            <person name="Kuo A."/>
            <person name="LaButti K."/>
            <person name="Lipzen A."/>
            <person name="Andreopoulos W."/>
            <person name="Pangilinan J."/>
            <person name="Riley R."/>
            <person name="Hundley H."/>
            <person name="Na H."/>
            <person name="Barry K."/>
            <person name="Grigoriev I.V."/>
            <person name="Stajich J.E."/>
            <person name="Kennedy P.G."/>
        </authorList>
    </citation>
    <scope>NUCLEOTIDE SEQUENCE</scope>
    <source>
        <strain evidence="3">DOB743</strain>
    </source>
</reference>
<dbReference type="EMBL" id="JABBWD010000009">
    <property type="protein sequence ID" value="KAG1780403.1"/>
    <property type="molecule type" value="Genomic_DNA"/>
</dbReference>
<name>A0A9P7A1M7_9AGAM</name>